<comment type="caution">
    <text evidence="2">The sequence shown here is derived from an EMBL/GenBank/DDBJ whole genome shotgun (WGS) entry which is preliminary data.</text>
</comment>
<proteinExistence type="predicted"/>
<evidence type="ECO:0000313" key="3">
    <source>
        <dbReference type="Proteomes" id="UP001501645"/>
    </source>
</evidence>
<dbReference type="RefSeq" id="WP_345438412.1">
    <property type="nucleotide sequence ID" value="NZ_BAABKO010000003.1"/>
</dbReference>
<dbReference type="Proteomes" id="UP001501645">
    <property type="component" value="Unassembled WGS sequence"/>
</dbReference>
<accession>A0ABP9A7C5</accession>
<protein>
    <recommendedName>
        <fullName evidence="1">DUF7341 domain-containing protein</fullName>
    </recommendedName>
</protein>
<dbReference type="Pfam" id="PF24030">
    <property type="entry name" value="DUF7341"/>
    <property type="match status" value="1"/>
</dbReference>
<keyword evidence="3" id="KW-1185">Reference proteome</keyword>
<name>A0ABP9A7C5_9MICO</name>
<sequence length="205" mass="22353">MTDELLDAVDDLTAPKPVKVDTDDGPKWATEDALLVQLAEAVSSSMNSGSGAGGAAWTRNVLDSTALYQATIITSTIGDWCRMGRVNVTRNPVTDLRTWYVSRLAAPPQTRDSDGFYIDQMKAWAGQIRSMINPPKTIEITAPCPVCNQGTYTNDIGELVTNPLVLIYRPDDEGHAKVMCKACDAIWNGKDAMEELNDELNDKTA</sequence>
<evidence type="ECO:0000259" key="1">
    <source>
        <dbReference type="Pfam" id="PF24030"/>
    </source>
</evidence>
<dbReference type="EMBL" id="BAABKO010000003">
    <property type="protein sequence ID" value="GAA4774526.1"/>
    <property type="molecule type" value="Genomic_DNA"/>
</dbReference>
<organism evidence="2 3">
    <name type="scientific">Microbacterium gilvum</name>
    <dbReference type="NCBI Taxonomy" id="1336204"/>
    <lineage>
        <taxon>Bacteria</taxon>
        <taxon>Bacillati</taxon>
        <taxon>Actinomycetota</taxon>
        <taxon>Actinomycetes</taxon>
        <taxon>Micrococcales</taxon>
        <taxon>Microbacteriaceae</taxon>
        <taxon>Microbacterium</taxon>
    </lineage>
</organism>
<evidence type="ECO:0000313" key="2">
    <source>
        <dbReference type="EMBL" id="GAA4774526.1"/>
    </source>
</evidence>
<feature type="domain" description="DUF7341" evidence="1">
    <location>
        <begin position="2"/>
        <end position="131"/>
    </location>
</feature>
<gene>
    <name evidence="2" type="ORF">GCM10023351_18660</name>
</gene>
<reference evidence="3" key="1">
    <citation type="journal article" date="2019" name="Int. J. Syst. Evol. Microbiol.">
        <title>The Global Catalogue of Microorganisms (GCM) 10K type strain sequencing project: providing services to taxonomists for standard genome sequencing and annotation.</title>
        <authorList>
            <consortium name="The Broad Institute Genomics Platform"/>
            <consortium name="The Broad Institute Genome Sequencing Center for Infectious Disease"/>
            <person name="Wu L."/>
            <person name="Ma J."/>
        </authorList>
    </citation>
    <scope>NUCLEOTIDE SEQUENCE [LARGE SCALE GENOMIC DNA]</scope>
    <source>
        <strain evidence="3">JCM 18537</strain>
    </source>
</reference>
<dbReference type="InterPro" id="IPR055765">
    <property type="entry name" value="DUF7341"/>
</dbReference>